<keyword evidence="2" id="KW-1185">Reference proteome</keyword>
<reference evidence="1 2" key="1">
    <citation type="journal article" date="2015" name="Genome Biol. Evol.">
        <title>Comparative Genomics of a Bacterivorous Green Alga Reveals Evolutionary Causalities and Consequences of Phago-Mixotrophic Mode of Nutrition.</title>
        <authorList>
            <person name="Burns J.A."/>
            <person name="Paasch A."/>
            <person name="Narechania A."/>
            <person name="Kim E."/>
        </authorList>
    </citation>
    <scope>NUCLEOTIDE SEQUENCE [LARGE SCALE GENOMIC DNA]</scope>
    <source>
        <strain evidence="1 2">PLY_AMNH</strain>
    </source>
</reference>
<comment type="caution">
    <text evidence="1">The sequence shown here is derived from an EMBL/GenBank/DDBJ whole genome shotgun (WGS) entry which is preliminary data.</text>
</comment>
<dbReference type="AlphaFoldDB" id="A0AAE0F2P3"/>
<accession>A0AAE0F2P3</accession>
<evidence type="ECO:0000313" key="2">
    <source>
        <dbReference type="Proteomes" id="UP001190700"/>
    </source>
</evidence>
<sequence length="254" mass="30294">MFVNDNKNKISLSDFGPKTKYGKSMRKYYLVYEMYSALAEIGTLTVDDMQHIQADPTIVSRLKADAEDRSSFMEDISSRINEGHLKIENIDLVVDDVLRYNLMLWFCKQFVHKLDNEEGFVSRDNMDFFENYLYDEEHKELYTYIVKLRTLGYDEFEEFYDILEDHNLLVDGYTSLIESNQLNLDDIKKYRDDLEKYNLMEMAYRESIIPLGYLTVDNLEDYRDELEKYNLMEMVNLTLRNPDIIQRHPDGTKM</sequence>
<organism evidence="1 2">
    <name type="scientific">Cymbomonas tetramitiformis</name>
    <dbReference type="NCBI Taxonomy" id="36881"/>
    <lineage>
        <taxon>Eukaryota</taxon>
        <taxon>Viridiplantae</taxon>
        <taxon>Chlorophyta</taxon>
        <taxon>Pyramimonadophyceae</taxon>
        <taxon>Pyramimonadales</taxon>
        <taxon>Pyramimonadaceae</taxon>
        <taxon>Cymbomonas</taxon>
    </lineage>
</organism>
<proteinExistence type="predicted"/>
<name>A0AAE0F2P3_9CHLO</name>
<dbReference type="Proteomes" id="UP001190700">
    <property type="component" value="Unassembled WGS sequence"/>
</dbReference>
<gene>
    <name evidence="1" type="ORF">CYMTET_41239</name>
</gene>
<protein>
    <submittedName>
        <fullName evidence="1">Uncharacterized protein</fullName>
    </submittedName>
</protein>
<dbReference type="EMBL" id="LGRX02027467">
    <property type="protein sequence ID" value="KAK3249294.1"/>
    <property type="molecule type" value="Genomic_DNA"/>
</dbReference>
<evidence type="ECO:0000313" key="1">
    <source>
        <dbReference type="EMBL" id="KAK3249294.1"/>
    </source>
</evidence>